<feature type="domain" description="GGDEF" evidence="4">
    <location>
        <begin position="263"/>
        <end position="395"/>
    </location>
</feature>
<name>A0A1C3ES84_9GAMM</name>
<gene>
    <name evidence="5" type="ORF">A8L45_00600</name>
</gene>
<feature type="domain" description="HAMP" evidence="3">
    <location>
        <begin position="172"/>
        <end position="224"/>
    </location>
</feature>
<comment type="caution">
    <text evidence="5">The sequence shown here is derived from an EMBL/GenBank/DDBJ whole genome shotgun (WGS) entry which is preliminary data.</text>
</comment>
<dbReference type="RefSeq" id="WP_068898133.1">
    <property type="nucleotide sequence ID" value="NZ_JBHUIF010000002.1"/>
</dbReference>
<dbReference type="GO" id="GO:0016020">
    <property type="term" value="C:membrane"/>
    <property type="evidence" value="ECO:0007669"/>
    <property type="project" value="InterPro"/>
</dbReference>
<dbReference type="PROSITE" id="PS50883">
    <property type="entry name" value="EAL"/>
    <property type="match status" value="1"/>
</dbReference>
<dbReference type="AlphaFoldDB" id="A0A1C3ES84"/>
<dbReference type="SUPFAM" id="SSF55073">
    <property type="entry name" value="Nucleotide cyclase"/>
    <property type="match status" value="1"/>
</dbReference>
<dbReference type="CDD" id="cd06225">
    <property type="entry name" value="HAMP"/>
    <property type="match status" value="1"/>
</dbReference>
<dbReference type="STRING" id="1080227.A8L45_00600"/>
<dbReference type="PANTHER" id="PTHR33121">
    <property type="entry name" value="CYCLIC DI-GMP PHOSPHODIESTERASE PDEF"/>
    <property type="match status" value="1"/>
</dbReference>
<evidence type="ECO:0000313" key="5">
    <source>
        <dbReference type="EMBL" id="ODA36137.1"/>
    </source>
</evidence>
<dbReference type="SMART" id="SM00052">
    <property type="entry name" value="EAL"/>
    <property type="match status" value="1"/>
</dbReference>
<dbReference type="NCBIfam" id="TIGR00254">
    <property type="entry name" value="GGDEF"/>
    <property type="match status" value="1"/>
</dbReference>
<dbReference type="PANTHER" id="PTHR33121:SF79">
    <property type="entry name" value="CYCLIC DI-GMP PHOSPHODIESTERASE PDED-RELATED"/>
    <property type="match status" value="1"/>
</dbReference>
<dbReference type="InterPro" id="IPR042461">
    <property type="entry name" value="LapD_MoxY_peri_C"/>
</dbReference>
<dbReference type="GO" id="GO:0007165">
    <property type="term" value="P:signal transduction"/>
    <property type="evidence" value="ECO:0007669"/>
    <property type="project" value="InterPro"/>
</dbReference>
<dbReference type="InterPro" id="IPR035919">
    <property type="entry name" value="EAL_sf"/>
</dbReference>
<dbReference type="Proteomes" id="UP000094936">
    <property type="component" value="Unassembled WGS sequence"/>
</dbReference>
<dbReference type="Gene3D" id="3.20.20.450">
    <property type="entry name" value="EAL domain"/>
    <property type="match status" value="1"/>
</dbReference>
<dbReference type="InterPro" id="IPR001633">
    <property type="entry name" value="EAL_dom"/>
</dbReference>
<dbReference type="SUPFAM" id="SSF158472">
    <property type="entry name" value="HAMP domain-like"/>
    <property type="match status" value="1"/>
</dbReference>
<dbReference type="SMART" id="SM00304">
    <property type="entry name" value="HAMP"/>
    <property type="match status" value="1"/>
</dbReference>
<evidence type="ECO:0000259" key="4">
    <source>
        <dbReference type="PROSITE" id="PS50887"/>
    </source>
</evidence>
<evidence type="ECO:0000313" key="6">
    <source>
        <dbReference type="Proteomes" id="UP000094936"/>
    </source>
</evidence>
<dbReference type="InterPro" id="IPR050706">
    <property type="entry name" value="Cyclic-di-GMP_PDE-like"/>
</dbReference>
<dbReference type="Gene3D" id="6.20.270.20">
    <property type="entry name" value="LapD/MoxY periplasmic domain"/>
    <property type="match status" value="1"/>
</dbReference>
<dbReference type="EMBL" id="LYBM01000001">
    <property type="protein sequence ID" value="ODA36137.1"/>
    <property type="molecule type" value="Genomic_DNA"/>
</dbReference>
<dbReference type="PROSITE" id="PS50885">
    <property type="entry name" value="HAMP"/>
    <property type="match status" value="1"/>
</dbReference>
<organism evidence="5 6">
    <name type="scientific">Veronia pacifica</name>
    <dbReference type="NCBI Taxonomy" id="1080227"/>
    <lineage>
        <taxon>Bacteria</taxon>
        <taxon>Pseudomonadati</taxon>
        <taxon>Pseudomonadota</taxon>
        <taxon>Gammaproteobacteria</taxon>
        <taxon>Vibrionales</taxon>
        <taxon>Vibrionaceae</taxon>
        <taxon>Veronia</taxon>
    </lineage>
</organism>
<feature type="domain" description="EAL" evidence="2">
    <location>
        <begin position="404"/>
        <end position="640"/>
    </location>
</feature>
<proteinExistence type="predicted"/>
<dbReference type="PROSITE" id="PS50887">
    <property type="entry name" value="GGDEF"/>
    <property type="match status" value="1"/>
</dbReference>
<dbReference type="Pfam" id="PF00563">
    <property type="entry name" value="EAL"/>
    <property type="match status" value="1"/>
</dbReference>
<reference evidence="5 6" key="1">
    <citation type="submission" date="2016-05" db="EMBL/GenBank/DDBJ databases">
        <title>Genomic Taxonomy of the Vibrionaceae.</title>
        <authorList>
            <person name="Gomez-Gil B."/>
            <person name="Enciso-Ibarra J."/>
        </authorList>
    </citation>
    <scope>NUCLEOTIDE SEQUENCE [LARGE SCALE GENOMIC DNA]</scope>
    <source>
        <strain evidence="5 6">CAIM 1920</strain>
    </source>
</reference>
<evidence type="ECO:0000256" key="1">
    <source>
        <dbReference type="SAM" id="Phobius"/>
    </source>
</evidence>
<dbReference type="Pfam" id="PF16448">
    <property type="entry name" value="LapD_MoxY_N"/>
    <property type="match status" value="1"/>
</dbReference>
<dbReference type="SMART" id="SM00267">
    <property type="entry name" value="GGDEF"/>
    <property type="match status" value="1"/>
</dbReference>
<dbReference type="InterPro" id="IPR003660">
    <property type="entry name" value="HAMP_dom"/>
</dbReference>
<dbReference type="Gene3D" id="1.10.287.130">
    <property type="match status" value="1"/>
</dbReference>
<dbReference type="InterPro" id="IPR029787">
    <property type="entry name" value="Nucleotide_cyclase"/>
</dbReference>
<feature type="transmembrane region" description="Helical" evidence="1">
    <location>
        <begin position="152"/>
        <end position="171"/>
    </location>
</feature>
<evidence type="ECO:0000259" key="3">
    <source>
        <dbReference type="PROSITE" id="PS50885"/>
    </source>
</evidence>
<dbReference type="Pfam" id="PF00672">
    <property type="entry name" value="HAMP"/>
    <property type="match status" value="1"/>
</dbReference>
<dbReference type="InterPro" id="IPR000160">
    <property type="entry name" value="GGDEF_dom"/>
</dbReference>
<evidence type="ECO:0000259" key="2">
    <source>
        <dbReference type="PROSITE" id="PS50883"/>
    </source>
</evidence>
<feature type="transmembrane region" description="Helical" evidence="1">
    <location>
        <begin position="7"/>
        <end position="27"/>
    </location>
</feature>
<dbReference type="InterPro" id="IPR043128">
    <property type="entry name" value="Rev_trsase/Diguanyl_cyclase"/>
</dbReference>
<dbReference type="Gene3D" id="3.30.110.200">
    <property type="match status" value="1"/>
</dbReference>
<dbReference type="SUPFAM" id="SSF141868">
    <property type="entry name" value="EAL domain-like"/>
    <property type="match status" value="1"/>
</dbReference>
<keyword evidence="1" id="KW-0812">Transmembrane</keyword>
<accession>A0A1C3ES84</accession>
<keyword evidence="1" id="KW-0472">Membrane</keyword>
<sequence length="640" mass="72748">MTLFRQIFTWLLVVFTVLLFALTAVQLNTTRNFLVAQQTTGADNALNNLGLSLDPYLKSGDKVAIESLMNAQFDGSFYREIRIDLFQDKSSIVRKYPVNIEGVPDWFVKMNFFPEVSHQRILSGGWKQYGELTIIPHPGYAYRQLWNTTVQLSMWVSLLFFVAIVAIALQVRQSLRPLRSITRHVEQLARNHFPAPIAEPKTEELKTVVKAINKMAEQLQTFFRQQAQEANKLREQAFMDAVSGLGNRSFFTGQLESWLAENTQGGLILIRIGIIRSVYSKEGYEKGDKLVSRFSSMLTQATGESDFTTARISQDEFGIIAPNFGSDTLRIIAENIFHNLSNTQTGYAQQPLDLSIGLAINNDNNHDASILLAQADNALSQAEQQSDKTIAIIDNTAEQAIMGKQQWRQLLTDSMLNDHFILNYQQASTKHSDVIHHEVFSAIQIGEQYFGAGQFLGMIEQLKMGDAFDKYVVERVISELENKPSIGPLAINLTSFSITNANFILWLTRQMQRHHSLSDRLFFEIPESVFVRYPDHGQLLVEQIRRNRFGFGVDNFGRNFKSVDYLNAFKPDYVKIDFAYTKDIEDETKRHVLSSICRTASNLEITTIATRVETKIQLDRLSELFIDGFQGYIIEDAPVV</sequence>
<dbReference type="CDD" id="cd01948">
    <property type="entry name" value="EAL"/>
    <property type="match status" value="1"/>
</dbReference>
<dbReference type="OrthoDB" id="5894408at2"/>
<keyword evidence="1" id="KW-1133">Transmembrane helix</keyword>
<dbReference type="Pfam" id="PF00990">
    <property type="entry name" value="GGDEF"/>
    <property type="match status" value="1"/>
</dbReference>
<dbReference type="Gene3D" id="3.30.70.270">
    <property type="match status" value="1"/>
</dbReference>
<dbReference type="GO" id="GO:0071111">
    <property type="term" value="F:cyclic-guanylate-specific phosphodiesterase activity"/>
    <property type="evidence" value="ECO:0007669"/>
    <property type="project" value="InterPro"/>
</dbReference>
<protein>
    <submittedName>
        <fullName evidence="5">Diguanylate cyclase</fullName>
    </submittedName>
</protein>
<keyword evidence="6" id="KW-1185">Reference proteome</keyword>
<dbReference type="InterPro" id="IPR032244">
    <property type="entry name" value="LapD_MoxY_N"/>
</dbReference>